<dbReference type="InterPro" id="IPR003594">
    <property type="entry name" value="HATPase_dom"/>
</dbReference>
<dbReference type="InterPro" id="IPR004105">
    <property type="entry name" value="CheA-like_dim"/>
</dbReference>
<dbReference type="PROSITE" id="PS50894">
    <property type="entry name" value="HPT"/>
    <property type="match status" value="1"/>
</dbReference>
<accession>Q04U49</accession>
<dbReference type="InterPro" id="IPR002545">
    <property type="entry name" value="CheW-lke_dom"/>
</dbReference>
<evidence type="ECO:0000256" key="7">
    <source>
        <dbReference type="ARBA" id="ARBA00022741"/>
    </source>
</evidence>
<dbReference type="PROSITE" id="PS50109">
    <property type="entry name" value="HIS_KIN"/>
    <property type="match status" value="1"/>
</dbReference>
<dbReference type="Gene3D" id="3.30.70.1110">
    <property type="entry name" value="Histidine kinase CheA-like, P2 response regulator-binding domain"/>
    <property type="match status" value="1"/>
</dbReference>
<dbReference type="SUPFAM" id="SSF103039">
    <property type="entry name" value="CheC-like"/>
    <property type="match status" value="1"/>
</dbReference>
<dbReference type="AlphaFoldDB" id="Q04U49"/>
<dbReference type="CDD" id="cd16916">
    <property type="entry name" value="HATPase_CheA-like"/>
    <property type="match status" value="1"/>
</dbReference>
<dbReference type="CDD" id="cd00731">
    <property type="entry name" value="CheA_reg"/>
    <property type="match status" value="1"/>
</dbReference>
<dbReference type="Pfam" id="PF01584">
    <property type="entry name" value="CheW"/>
    <property type="match status" value="1"/>
</dbReference>
<dbReference type="Gene3D" id="1.10.287.560">
    <property type="entry name" value="Histidine kinase CheA-like, homodimeric domain"/>
    <property type="match status" value="1"/>
</dbReference>
<dbReference type="PANTHER" id="PTHR43395">
    <property type="entry name" value="SENSOR HISTIDINE KINASE CHEA"/>
    <property type="match status" value="1"/>
</dbReference>
<comment type="catalytic activity">
    <reaction evidence="1">
        <text>ATP + protein L-histidine = ADP + protein N-phospho-L-histidine.</text>
        <dbReference type="EC" id="2.7.13.3"/>
    </reaction>
</comment>
<dbReference type="CDD" id="cd00088">
    <property type="entry name" value="HPT"/>
    <property type="match status" value="1"/>
</dbReference>
<dbReference type="InterPro" id="IPR004358">
    <property type="entry name" value="Sig_transdc_His_kin-like_C"/>
</dbReference>
<evidence type="ECO:0000256" key="1">
    <source>
        <dbReference type="ARBA" id="ARBA00000085"/>
    </source>
</evidence>
<dbReference type="InterPro" id="IPR005467">
    <property type="entry name" value="His_kinase_dom"/>
</dbReference>
<keyword evidence="8 17" id="KW-0418">Kinase</keyword>
<dbReference type="InterPro" id="IPR028976">
    <property type="entry name" value="CheC-like_sf"/>
</dbReference>
<dbReference type="FunFam" id="2.30.30.40:FF:000048">
    <property type="entry name" value="Chemotaxis protein CheA, putative"/>
    <property type="match status" value="1"/>
</dbReference>
<dbReference type="EMBL" id="CP000350">
    <property type="protein sequence ID" value="ABJ75571.1"/>
    <property type="molecule type" value="Genomic_DNA"/>
</dbReference>
<feature type="domain" description="HPt" evidence="16">
    <location>
        <begin position="1"/>
        <end position="105"/>
    </location>
</feature>
<feature type="domain" description="CheW-like" evidence="15">
    <location>
        <begin position="568"/>
        <end position="701"/>
    </location>
</feature>
<evidence type="ECO:0000256" key="13">
    <source>
        <dbReference type="SAM" id="MobiDB-lite"/>
    </source>
</evidence>
<dbReference type="InterPro" id="IPR051315">
    <property type="entry name" value="Bact_Chemotaxis_CheA"/>
</dbReference>
<dbReference type="SMART" id="SM00260">
    <property type="entry name" value="CheW"/>
    <property type="match status" value="1"/>
</dbReference>
<keyword evidence="9" id="KW-0067">ATP-binding</keyword>
<evidence type="ECO:0000259" key="14">
    <source>
        <dbReference type="PROSITE" id="PS50109"/>
    </source>
</evidence>
<dbReference type="Pfam" id="PF13690">
    <property type="entry name" value="CheX"/>
    <property type="match status" value="1"/>
</dbReference>
<dbReference type="InterPro" id="IPR035891">
    <property type="entry name" value="CheY-binding_CheA"/>
</dbReference>
<evidence type="ECO:0000256" key="4">
    <source>
        <dbReference type="ARBA" id="ARBA00022500"/>
    </source>
</evidence>
<evidence type="ECO:0000256" key="10">
    <source>
        <dbReference type="ARBA" id="ARBA00023012"/>
    </source>
</evidence>
<dbReference type="PANTHER" id="PTHR43395:SF1">
    <property type="entry name" value="CHEMOTAXIS PROTEIN CHEA"/>
    <property type="match status" value="1"/>
</dbReference>
<proteinExistence type="predicted"/>
<dbReference type="SUPFAM" id="SSF50341">
    <property type="entry name" value="CheW-like"/>
    <property type="match status" value="1"/>
</dbReference>
<dbReference type="CDD" id="cd17905">
    <property type="entry name" value="CheC-like"/>
    <property type="match status" value="1"/>
</dbReference>
<feature type="compositionally biased region" description="Polar residues" evidence="13">
    <location>
        <begin position="805"/>
        <end position="825"/>
    </location>
</feature>
<keyword evidence="10" id="KW-0902">Two-component regulatory system</keyword>
<evidence type="ECO:0000256" key="2">
    <source>
        <dbReference type="ARBA" id="ARBA00012438"/>
    </source>
</evidence>
<dbReference type="GO" id="GO:0006935">
    <property type="term" value="P:chemotaxis"/>
    <property type="evidence" value="ECO:0007669"/>
    <property type="project" value="UniProtKB-KW"/>
</dbReference>
<dbReference type="SMART" id="SM01231">
    <property type="entry name" value="H-kinase_dim"/>
    <property type="match status" value="1"/>
</dbReference>
<dbReference type="SUPFAM" id="SSF47226">
    <property type="entry name" value="Histidine-containing phosphotransfer domain, HPT domain"/>
    <property type="match status" value="1"/>
</dbReference>
<dbReference type="GO" id="GO:0005737">
    <property type="term" value="C:cytoplasm"/>
    <property type="evidence" value="ECO:0007669"/>
    <property type="project" value="InterPro"/>
</dbReference>
<dbReference type="Pfam" id="PF02518">
    <property type="entry name" value="HATPase_c"/>
    <property type="match status" value="1"/>
</dbReference>
<dbReference type="InterPro" id="IPR028051">
    <property type="entry name" value="CheX-like_dom"/>
</dbReference>
<protein>
    <recommendedName>
        <fullName evidence="3">Chemotaxis protein CheA</fullName>
        <ecNumber evidence="2">2.7.13.3</ecNumber>
    </recommendedName>
</protein>
<evidence type="ECO:0000256" key="12">
    <source>
        <dbReference type="SAM" id="Coils"/>
    </source>
</evidence>
<dbReference type="SMART" id="SM00387">
    <property type="entry name" value="HATPase_c"/>
    <property type="match status" value="1"/>
</dbReference>
<reference evidence="17 18" key="1">
    <citation type="journal article" date="2006" name="Proc. Natl. Acad. Sci. U.S.A.">
        <title>Genome reduction in Leptospira borgpetersenii reflects limited transmission potential.</title>
        <authorList>
            <person name="Bulach D.M."/>
            <person name="Zuerner R.L."/>
            <person name="Wilson P."/>
            <person name="Seemann T."/>
            <person name="McGrath A."/>
            <person name="Cullen P.A."/>
            <person name="Davis J."/>
            <person name="Johnson M."/>
            <person name="Kuczek E."/>
            <person name="Alt D.P."/>
            <person name="Peterson-Burch B."/>
            <person name="Coppel R.L."/>
            <person name="Rood J.I."/>
            <person name="Davies J.K."/>
            <person name="Adler B."/>
        </authorList>
    </citation>
    <scope>NUCLEOTIDE SEQUENCE [LARGE SCALE GENOMIC DNA]</scope>
    <source>
        <strain evidence="17 18">JB197</strain>
    </source>
</reference>
<evidence type="ECO:0000256" key="8">
    <source>
        <dbReference type="ARBA" id="ARBA00022777"/>
    </source>
</evidence>
<dbReference type="GO" id="GO:0000155">
    <property type="term" value="F:phosphorelay sensor kinase activity"/>
    <property type="evidence" value="ECO:0007669"/>
    <property type="project" value="InterPro"/>
</dbReference>
<dbReference type="InterPro" id="IPR037006">
    <property type="entry name" value="CheA-like_homodim_sf"/>
</dbReference>
<dbReference type="HOGENOM" id="CLU_000650_3_4_12"/>
<dbReference type="Gene3D" id="3.30.565.10">
    <property type="entry name" value="Histidine kinase-like ATPase, C-terminal domain"/>
    <property type="match status" value="1"/>
</dbReference>
<dbReference type="Gene3D" id="1.20.120.160">
    <property type="entry name" value="HPT domain"/>
    <property type="match status" value="1"/>
</dbReference>
<keyword evidence="6" id="KW-0808">Transferase</keyword>
<dbReference type="InterPro" id="IPR008207">
    <property type="entry name" value="Sig_transdc_His_kin_Hpt_dom"/>
</dbReference>
<dbReference type="SUPFAM" id="SSF55874">
    <property type="entry name" value="ATPase domain of HSP90 chaperone/DNA topoisomerase II/histidine kinase"/>
    <property type="match status" value="1"/>
</dbReference>
<dbReference type="SUPFAM" id="SSF55052">
    <property type="entry name" value="CheY-binding domain of CheA"/>
    <property type="match status" value="1"/>
</dbReference>
<keyword evidence="12" id="KW-0175">Coiled coil</keyword>
<evidence type="ECO:0000256" key="9">
    <source>
        <dbReference type="ARBA" id="ARBA00022840"/>
    </source>
</evidence>
<evidence type="ECO:0000259" key="16">
    <source>
        <dbReference type="PROSITE" id="PS50894"/>
    </source>
</evidence>
<evidence type="ECO:0000313" key="17">
    <source>
        <dbReference type="EMBL" id="ABJ75571.1"/>
    </source>
</evidence>
<dbReference type="Proteomes" id="UP000000656">
    <property type="component" value="Chromosome 1"/>
</dbReference>
<dbReference type="GO" id="GO:0005524">
    <property type="term" value="F:ATP binding"/>
    <property type="evidence" value="ECO:0007669"/>
    <property type="project" value="UniProtKB-KW"/>
</dbReference>
<dbReference type="EC" id="2.7.13.3" evidence="2"/>
<evidence type="ECO:0000256" key="3">
    <source>
        <dbReference type="ARBA" id="ARBA00021495"/>
    </source>
</evidence>
<dbReference type="Pfam" id="PF01627">
    <property type="entry name" value="Hpt"/>
    <property type="match status" value="1"/>
</dbReference>
<dbReference type="SUPFAM" id="SSF47384">
    <property type="entry name" value="Homodimeric domain of signal transducing histidine kinase"/>
    <property type="match status" value="1"/>
</dbReference>
<keyword evidence="7" id="KW-0547">Nucleotide-binding</keyword>
<dbReference type="PROSITE" id="PS50851">
    <property type="entry name" value="CHEW"/>
    <property type="match status" value="1"/>
</dbReference>
<dbReference type="InterPro" id="IPR036641">
    <property type="entry name" value="HPT_dom_sf"/>
</dbReference>
<dbReference type="Gene3D" id="2.30.30.40">
    <property type="entry name" value="SH3 Domains"/>
    <property type="match status" value="1"/>
</dbReference>
<dbReference type="KEGG" id="lbj:LBJ_0927"/>
<sequence>MAGILGEYTELFLEESEDQIEELNINLLRLEADHKNLSIINDIFRAAHSLKSSAAFVGLYNLSDLAHKMENLLQLTRDGKLQVKLPLVNLLFQCFDLIKYVIRSVAEGNKIETPFTDMIQKLDAYEKDPTSFSNVAGASSAQAAPFSNAPASSVPAQKSVEALATSAASSAPAKSVSYSGLEIHLEAEEVRELEEEIRKSGKCWKISVTLGKDSPMKGLRFSLILQNLKNLGVVFKSVPDLEELDKGMDVTSIALLFISSESLEQIRTAANVDMVEFLDVQEYVPTVQEAVTANFKIEDDMAASESRVTLKSIKVSSDKLDQLMNNVGELIITNSGFQRIYDDLIRVFGEDQLFNDLKSRIDLINRISKELQSGIMNIRMVQISTVFRRFSRLVRDLSLETGKKVNLVLSGESTELDKKVIDALGEPLLHLIRNSVDHGIETPAERLAAGKPEVGTLELNSYQGGSNIMVEIRDDGRGLDSEKILSKAIEKGLVGATEASNLSEQEIFQFIFQAGFSTAEKVTDISGRGVGMNVVNNLIQEFKGKIIINSVKGQGSSFVLSFPQALAIIPSILVLMEEEVYAFPLSEVNETIKINNDQITTLEGNEIINLRGEVLPIYRLNRIIGLQDKTDREEFPVVIVQYKGRKIGFMVDELVGKHETVIKSLEKNFKNIRGLTGASIMGDGTIIMVLDIPGIVEIASELEDTDLIVRYHLETMKRIGSIHSTEREEELYIQKTTNPTNVYNHKLHEITNRERLKKKKTDRAREMKRVVVEKEEIIKEEKELAAVLSVEMKAPQERQLPLPTESKTQDSQTSTPITSYSSEPPSETKKPFVSSEEEYRSHITEIALDQSASEEEQKRAKAIIDSFLTQKKERTMSVAPSKDFKGALSKEELKKLENVVNTGMMNAGMVLSQLLKKNIDLFIPEIIMNDRDGLAEEIRFSENHFYGLRIRMNGDLNGNLLMMFSRENAANLAKELLGSEASPGEKLTDDAKSVLSEISNIVCSSVMNSISNKAKASVTPSVPEFLEGTFMQVLDVVKPERTKFLSMLTEFNHEGNDLLGVLLFLPDFDELLQLIPRF</sequence>
<feature type="region of interest" description="Disordered" evidence="13">
    <location>
        <begin position="794"/>
        <end position="836"/>
    </location>
</feature>
<keyword evidence="5 11" id="KW-0597">Phosphoprotein</keyword>
<keyword evidence="4" id="KW-0145">Chemotaxis</keyword>
<dbReference type="InterPro" id="IPR037052">
    <property type="entry name" value="CheA-like_P2_sf"/>
</dbReference>
<feature type="coiled-coil region" evidence="12">
    <location>
        <begin position="13"/>
        <end position="40"/>
    </location>
</feature>
<dbReference type="PRINTS" id="PR00344">
    <property type="entry name" value="BCTRLSENSOR"/>
</dbReference>
<dbReference type="InterPro" id="IPR010808">
    <property type="entry name" value="CheA_P2-bd"/>
</dbReference>
<dbReference type="SMART" id="SM00073">
    <property type="entry name" value="HPT"/>
    <property type="match status" value="1"/>
</dbReference>
<evidence type="ECO:0000313" key="18">
    <source>
        <dbReference type="Proteomes" id="UP000000656"/>
    </source>
</evidence>
<organism evidence="17 18">
    <name type="scientific">Leptospira borgpetersenii serovar Hardjo-bovis (strain JB197)</name>
    <dbReference type="NCBI Taxonomy" id="355277"/>
    <lineage>
        <taxon>Bacteria</taxon>
        <taxon>Pseudomonadati</taxon>
        <taxon>Spirochaetota</taxon>
        <taxon>Spirochaetia</taxon>
        <taxon>Leptospirales</taxon>
        <taxon>Leptospiraceae</taxon>
        <taxon>Leptospira</taxon>
    </lineage>
</organism>
<evidence type="ECO:0000259" key="15">
    <source>
        <dbReference type="PROSITE" id="PS50851"/>
    </source>
</evidence>
<dbReference type="RefSeq" id="WP_011671657.1">
    <property type="nucleotide sequence ID" value="NC_008510.1"/>
</dbReference>
<name>Q04U49_LEPBJ</name>
<dbReference type="Pfam" id="PF07194">
    <property type="entry name" value="P2"/>
    <property type="match status" value="1"/>
</dbReference>
<dbReference type="InterPro" id="IPR036890">
    <property type="entry name" value="HATPase_C_sf"/>
</dbReference>
<dbReference type="Gene3D" id="3.40.1550.10">
    <property type="entry name" value="CheC-like"/>
    <property type="match status" value="1"/>
</dbReference>
<gene>
    <name evidence="17" type="ordered locus">LBJ_0927</name>
</gene>
<evidence type="ECO:0000256" key="5">
    <source>
        <dbReference type="ARBA" id="ARBA00022553"/>
    </source>
</evidence>
<dbReference type="FunFam" id="3.30.565.10:FF:000016">
    <property type="entry name" value="Chemotaxis protein CheA, putative"/>
    <property type="match status" value="1"/>
</dbReference>
<evidence type="ECO:0000256" key="11">
    <source>
        <dbReference type="PROSITE-ProRule" id="PRU00110"/>
    </source>
</evidence>
<feature type="domain" description="Histidine kinase" evidence="14">
    <location>
        <begin position="301"/>
        <end position="566"/>
    </location>
</feature>
<dbReference type="InterPro" id="IPR036061">
    <property type="entry name" value="CheW-like_dom_sf"/>
</dbReference>
<feature type="modified residue" description="Phosphohistidine" evidence="11">
    <location>
        <position position="48"/>
    </location>
</feature>
<dbReference type="Pfam" id="PF02895">
    <property type="entry name" value="H-kinase_dim"/>
    <property type="match status" value="1"/>
</dbReference>
<evidence type="ECO:0000256" key="6">
    <source>
        <dbReference type="ARBA" id="ARBA00022679"/>
    </source>
</evidence>
<dbReference type="InterPro" id="IPR036097">
    <property type="entry name" value="HisK_dim/P_sf"/>
</dbReference>